<keyword evidence="6" id="KW-0813">Transport</keyword>
<reference evidence="10" key="1">
    <citation type="submission" date="2016-11" db="EMBL/GenBank/DDBJ databases">
        <authorList>
            <person name="Varghese N."/>
            <person name="Submissions S."/>
        </authorList>
    </citation>
    <scope>NUCLEOTIDE SEQUENCE [LARGE SCALE GENOMIC DNA]</scope>
    <source>
        <strain evidence="10">DSM 16219</strain>
    </source>
</reference>
<feature type="transmembrane region" description="Helical" evidence="7">
    <location>
        <begin position="87"/>
        <end position="110"/>
    </location>
</feature>
<keyword evidence="5 7" id="KW-0472">Membrane</keyword>
<dbReference type="InterPro" id="IPR002898">
    <property type="entry name" value="MotA_ExbB_proton_chnl"/>
</dbReference>
<name>A0A1M6NA83_9BACT</name>
<comment type="subcellular location">
    <subcellularLocation>
        <location evidence="1">Cell membrane</location>
        <topology evidence="1">Multi-pass membrane protein</topology>
    </subcellularLocation>
    <subcellularLocation>
        <location evidence="6">Membrane</location>
        <topology evidence="6">Multi-pass membrane protein</topology>
    </subcellularLocation>
</comment>
<organism evidence="9 10">
    <name type="scientific">Desulfatibacillum alkenivorans DSM 16219</name>
    <dbReference type="NCBI Taxonomy" id="1121393"/>
    <lineage>
        <taxon>Bacteria</taxon>
        <taxon>Pseudomonadati</taxon>
        <taxon>Thermodesulfobacteriota</taxon>
        <taxon>Desulfobacteria</taxon>
        <taxon>Desulfobacterales</taxon>
        <taxon>Desulfatibacillaceae</taxon>
        <taxon>Desulfatibacillum</taxon>
    </lineage>
</organism>
<dbReference type="AlphaFoldDB" id="A0A1M6NA83"/>
<keyword evidence="4 7" id="KW-1133">Transmembrane helix</keyword>
<feature type="transmembrane region" description="Helical" evidence="7">
    <location>
        <begin position="20"/>
        <end position="44"/>
    </location>
</feature>
<sequence>MTFTAEFLRQLYNSGGMVFAALLLVSLVMWTLILQRLVFLGFFFDGNAIRKNMAGEFSHRRTGNLSLDRKIADELVQTALLPLEKGLCAIGVLAAIAPLLGLLGTVLGMINAFDVITVYGTGNARAMSAGISKALVTTQAGLLAAIPGLYMQGVLSRMAERRSQQVESAGMELKGGLRGFEYGRDMEQVCQC</sequence>
<dbReference type="RefSeq" id="WP_073476386.1">
    <property type="nucleotide sequence ID" value="NZ_FQZU01000014.1"/>
</dbReference>
<feature type="domain" description="MotA/TolQ/ExbB proton channel" evidence="8">
    <location>
        <begin position="67"/>
        <end position="167"/>
    </location>
</feature>
<gene>
    <name evidence="9" type="ORF">SAMN02745216_02567</name>
</gene>
<dbReference type="PANTHER" id="PTHR30625:SF11">
    <property type="entry name" value="MOTA_TOLQ_EXBB PROTON CHANNEL DOMAIN-CONTAINING PROTEIN"/>
    <property type="match status" value="1"/>
</dbReference>
<dbReference type="PANTHER" id="PTHR30625">
    <property type="entry name" value="PROTEIN TOLQ"/>
    <property type="match status" value="1"/>
</dbReference>
<keyword evidence="6" id="KW-0653">Protein transport</keyword>
<dbReference type="STRING" id="1121393.SAMN02745216_02567"/>
<evidence type="ECO:0000259" key="8">
    <source>
        <dbReference type="Pfam" id="PF01618"/>
    </source>
</evidence>
<evidence type="ECO:0000256" key="5">
    <source>
        <dbReference type="ARBA" id="ARBA00023136"/>
    </source>
</evidence>
<dbReference type="EMBL" id="FQZU01000014">
    <property type="protein sequence ID" value="SHJ92628.1"/>
    <property type="molecule type" value="Genomic_DNA"/>
</dbReference>
<accession>A0A1M6NA83</accession>
<keyword evidence="3 7" id="KW-0812">Transmembrane</keyword>
<feature type="transmembrane region" description="Helical" evidence="7">
    <location>
        <begin position="130"/>
        <end position="151"/>
    </location>
</feature>
<evidence type="ECO:0000313" key="9">
    <source>
        <dbReference type="EMBL" id="SHJ92628.1"/>
    </source>
</evidence>
<keyword evidence="10" id="KW-1185">Reference proteome</keyword>
<dbReference type="Pfam" id="PF01618">
    <property type="entry name" value="MotA_ExbB"/>
    <property type="match status" value="1"/>
</dbReference>
<evidence type="ECO:0000256" key="1">
    <source>
        <dbReference type="ARBA" id="ARBA00004651"/>
    </source>
</evidence>
<comment type="similarity">
    <text evidence="6">Belongs to the exbB/tolQ family.</text>
</comment>
<keyword evidence="2" id="KW-1003">Cell membrane</keyword>
<dbReference type="OrthoDB" id="9809716at2"/>
<proteinExistence type="inferred from homology"/>
<dbReference type="GO" id="GO:0017038">
    <property type="term" value="P:protein import"/>
    <property type="evidence" value="ECO:0007669"/>
    <property type="project" value="TreeGrafter"/>
</dbReference>
<evidence type="ECO:0000256" key="6">
    <source>
        <dbReference type="RuleBase" id="RU004057"/>
    </source>
</evidence>
<protein>
    <submittedName>
        <fullName evidence="9">Biopolymer transport protein ExbB</fullName>
    </submittedName>
</protein>
<evidence type="ECO:0000256" key="2">
    <source>
        <dbReference type="ARBA" id="ARBA00022475"/>
    </source>
</evidence>
<evidence type="ECO:0000256" key="3">
    <source>
        <dbReference type="ARBA" id="ARBA00022692"/>
    </source>
</evidence>
<dbReference type="InterPro" id="IPR050790">
    <property type="entry name" value="ExbB/TolQ_transport"/>
</dbReference>
<dbReference type="GO" id="GO:0005886">
    <property type="term" value="C:plasma membrane"/>
    <property type="evidence" value="ECO:0007669"/>
    <property type="project" value="UniProtKB-SubCell"/>
</dbReference>
<evidence type="ECO:0000256" key="7">
    <source>
        <dbReference type="SAM" id="Phobius"/>
    </source>
</evidence>
<evidence type="ECO:0000313" key="10">
    <source>
        <dbReference type="Proteomes" id="UP000183994"/>
    </source>
</evidence>
<dbReference type="Proteomes" id="UP000183994">
    <property type="component" value="Unassembled WGS sequence"/>
</dbReference>
<evidence type="ECO:0000256" key="4">
    <source>
        <dbReference type="ARBA" id="ARBA00022989"/>
    </source>
</evidence>